<protein>
    <submittedName>
        <fullName evidence="1">Uncharacterized protein</fullName>
    </submittedName>
</protein>
<sequence length="186" mass="22145">MSYEIDWYLTMEFINNRNDYRKWEICHKDIEQECWEEEQGVAREPPLFHERLCDKCVIIIEVGLSQVELSKPVTFFSLYKIFLNGRFYEVSVIVLWFDFYPWFVKVFMVDVFKVECCYDEHVPTLMQATEKQQTSAYRIIMVSEETDSTAAGVFVRYGSSTLMAVPAWCFKSFRVDEYWTNGEGQD</sequence>
<proteinExistence type="predicted"/>
<organism evidence="1 2">
    <name type="scientific">Rhizophagus irregularis</name>
    <dbReference type="NCBI Taxonomy" id="588596"/>
    <lineage>
        <taxon>Eukaryota</taxon>
        <taxon>Fungi</taxon>
        <taxon>Fungi incertae sedis</taxon>
        <taxon>Mucoromycota</taxon>
        <taxon>Glomeromycotina</taxon>
        <taxon>Glomeromycetes</taxon>
        <taxon>Glomerales</taxon>
        <taxon>Glomeraceae</taxon>
        <taxon>Rhizophagus</taxon>
    </lineage>
</organism>
<keyword evidence="2" id="KW-1185">Reference proteome</keyword>
<comment type="caution">
    <text evidence="1">The sequence shown here is derived from an EMBL/GenBank/DDBJ whole genome shotgun (WGS) entry which is preliminary data.</text>
</comment>
<dbReference type="Proteomes" id="UP000234323">
    <property type="component" value="Unassembled WGS sequence"/>
</dbReference>
<gene>
    <name evidence="1" type="ORF">RhiirA4_465629</name>
</gene>
<dbReference type="AlphaFoldDB" id="A0A2I1GSF0"/>
<evidence type="ECO:0000313" key="2">
    <source>
        <dbReference type="Proteomes" id="UP000234323"/>
    </source>
</evidence>
<name>A0A2I1GSF0_9GLOM</name>
<evidence type="ECO:0000313" key="1">
    <source>
        <dbReference type="EMBL" id="PKY49582.1"/>
    </source>
</evidence>
<accession>A0A2I1GSF0</accession>
<dbReference type="EMBL" id="LLXI01000760">
    <property type="protein sequence ID" value="PKY49582.1"/>
    <property type="molecule type" value="Genomic_DNA"/>
</dbReference>
<reference evidence="1 2" key="1">
    <citation type="submission" date="2015-10" db="EMBL/GenBank/DDBJ databases">
        <title>Genome analyses suggest a sexual origin of heterokaryosis in a supposedly ancient asexual fungus.</title>
        <authorList>
            <person name="Ropars J."/>
            <person name="Sedzielewska K."/>
            <person name="Noel J."/>
            <person name="Charron P."/>
            <person name="Farinelli L."/>
            <person name="Marton T."/>
            <person name="Kruger M."/>
            <person name="Pelin A."/>
            <person name="Brachmann A."/>
            <person name="Corradi N."/>
        </authorList>
    </citation>
    <scope>NUCLEOTIDE SEQUENCE [LARGE SCALE GENOMIC DNA]</scope>
    <source>
        <strain evidence="1 2">A4</strain>
    </source>
</reference>